<dbReference type="PROSITE" id="PS00028">
    <property type="entry name" value="ZINC_FINGER_C2H2_1"/>
    <property type="match status" value="3"/>
</dbReference>
<feature type="domain" description="C2H2-type" evidence="3">
    <location>
        <begin position="197"/>
        <end position="224"/>
    </location>
</feature>
<protein>
    <recommendedName>
        <fullName evidence="3">C2H2-type domain-containing protein</fullName>
    </recommendedName>
</protein>
<dbReference type="SUPFAM" id="SSF57667">
    <property type="entry name" value="beta-beta-alpha zinc fingers"/>
    <property type="match status" value="1"/>
</dbReference>
<feature type="region of interest" description="Disordered" evidence="2">
    <location>
        <begin position="35"/>
        <end position="54"/>
    </location>
</feature>
<dbReference type="SMART" id="SM00355">
    <property type="entry name" value="ZnF_C2H2"/>
    <property type="match status" value="3"/>
</dbReference>
<evidence type="ECO:0000259" key="3">
    <source>
        <dbReference type="PROSITE" id="PS50157"/>
    </source>
</evidence>
<sequence length="301" mass="35822">MEFLFDQNSCESKENYHAPLRDNNGNIIPKKKLKINTNSRDNGGCSRSPSASSEDSTENLCVVKRKIKRKKGLLEKRRHYRINITKLKNQQSLDENSGEFYICHCREKYKSSNALQKSDLRIITSDTESCSDTGKTLLMPTVETKIFCNKCGSGYNNRNELMAHMQIHETFCRLCNESFGCEFTFREHMRLHIFKVYMCHICNKEFPFKELLQMHFEYHMEDRTLETVLDMEEEYRVHRCNFMAKNYSTSINSILCFLSENHDIHYYSYKFMKVVCDICFHEVFFCDYEHHLQSVHYPYTY</sequence>
<keyword evidence="1" id="KW-0479">Metal-binding</keyword>
<organism evidence="4 5">
    <name type="scientific">Aromia moschata</name>
    <dbReference type="NCBI Taxonomy" id="1265417"/>
    <lineage>
        <taxon>Eukaryota</taxon>
        <taxon>Metazoa</taxon>
        <taxon>Ecdysozoa</taxon>
        <taxon>Arthropoda</taxon>
        <taxon>Hexapoda</taxon>
        <taxon>Insecta</taxon>
        <taxon>Pterygota</taxon>
        <taxon>Neoptera</taxon>
        <taxon>Endopterygota</taxon>
        <taxon>Coleoptera</taxon>
        <taxon>Polyphaga</taxon>
        <taxon>Cucujiformia</taxon>
        <taxon>Chrysomeloidea</taxon>
        <taxon>Cerambycidae</taxon>
        <taxon>Cerambycinae</taxon>
        <taxon>Callichromatini</taxon>
        <taxon>Aromia</taxon>
    </lineage>
</organism>
<dbReference type="AlphaFoldDB" id="A0AAV8YTG4"/>
<proteinExistence type="predicted"/>
<dbReference type="InterPro" id="IPR013087">
    <property type="entry name" value="Znf_C2H2_type"/>
</dbReference>
<dbReference type="Gene3D" id="3.30.160.60">
    <property type="entry name" value="Classic Zinc Finger"/>
    <property type="match status" value="1"/>
</dbReference>
<dbReference type="Proteomes" id="UP001162162">
    <property type="component" value="Unassembled WGS sequence"/>
</dbReference>
<keyword evidence="1" id="KW-0863">Zinc-finger</keyword>
<evidence type="ECO:0000256" key="2">
    <source>
        <dbReference type="SAM" id="MobiDB-lite"/>
    </source>
</evidence>
<accession>A0AAV8YTG4</accession>
<gene>
    <name evidence="4" type="ORF">NQ318_019173</name>
</gene>
<dbReference type="EMBL" id="JAPWTK010000052">
    <property type="protein sequence ID" value="KAJ8953933.1"/>
    <property type="molecule type" value="Genomic_DNA"/>
</dbReference>
<evidence type="ECO:0000313" key="4">
    <source>
        <dbReference type="EMBL" id="KAJ8953933.1"/>
    </source>
</evidence>
<evidence type="ECO:0000313" key="5">
    <source>
        <dbReference type="Proteomes" id="UP001162162"/>
    </source>
</evidence>
<comment type="caution">
    <text evidence="4">The sequence shown here is derived from an EMBL/GenBank/DDBJ whole genome shotgun (WGS) entry which is preliminary data.</text>
</comment>
<keyword evidence="5" id="KW-1185">Reference proteome</keyword>
<name>A0AAV8YTG4_9CUCU</name>
<keyword evidence="1" id="KW-0862">Zinc</keyword>
<reference evidence="4" key="1">
    <citation type="journal article" date="2023" name="Insect Mol. Biol.">
        <title>Genome sequencing provides insights into the evolution of gene families encoding plant cell wall-degrading enzymes in longhorned beetles.</title>
        <authorList>
            <person name="Shin N.R."/>
            <person name="Okamura Y."/>
            <person name="Kirsch R."/>
            <person name="Pauchet Y."/>
        </authorList>
    </citation>
    <scope>NUCLEOTIDE SEQUENCE</scope>
    <source>
        <strain evidence="4">AMC_N1</strain>
    </source>
</reference>
<dbReference type="GO" id="GO:0008270">
    <property type="term" value="F:zinc ion binding"/>
    <property type="evidence" value="ECO:0007669"/>
    <property type="project" value="UniProtKB-KW"/>
</dbReference>
<evidence type="ECO:0000256" key="1">
    <source>
        <dbReference type="PROSITE-ProRule" id="PRU00042"/>
    </source>
</evidence>
<feature type="domain" description="C2H2-type" evidence="3">
    <location>
        <begin position="146"/>
        <end position="168"/>
    </location>
</feature>
<dbReference type="InterPro" id="IPR036236">
    <property type="entry name" value="Znf_C2H2_sf"/>
</dbReference>
<dbReference type="PROSITE" id="PS50157">
    <property type="entry name" value="ZINC_FINGER_C2H2_2"/>
    <property type="match status" value="2"/>
</dbReference>